<keyword evidence="12" id="KW-1185">Reference proteome</keyword>
<dbReference type="Gene3D" id="2.60.40.10">
    <property type="entry name" value="Immunoglobulins"/>
    <property type="match status" value="1"/>
</dbReference>
<keyword evidence="7" id="KW-0998">Cell outer membrane</keyword>
<evidence type="ECO:0000256" key="6">
    <source>
        <dbReference type="ARBA" id="ARBA00023136"/>
    </source>
</evidence>
<protein>
    <recommendedName>
        <fullName evidence="10">Right handed beta helix domain-containing protein</fullName>
    </recommendedName>
</protein>
<dbReference type="PANTHER" id="PTHR11319">
    <property type="entry name" value="G PROTEIN-COUPLED RECEPTOR-RELATED"/>
    <property type="match status" value="1"/>
</dbReference>
<dbReference type="InterPro" id="IPR039448">
    <property type="entry name" value="Beta_helix"/>
</dbReference>
<dbReference type="SMART" id="SM00710">
    <property type="entry name" value="PbH1"/>
    <property type="match status" value="10"/>
</dbReference>
<evidence type="ECO:0000256" key="8">
    <source>
        <dbReference type="SAM" id="MobiDB-lite"/>
    </source>
</evidence>
<dbReference type="GO" id="GO:0005576">
    <property type="term" value="C:extracellular region"/>
    <property type="evidence" value="ECO:0007669"/>
    <property type="project" value="UniProtKB-SubCell"/>
</dbReference>
<gene>
    <name evidence="11" type="ORF">A994_08881</name>
</gene>
<dbReference type="PATRIC" id="fig|1204725.3.peg.1788"/>
<keyword evidence="6 9" id="KW-0472">Membrane</keyword>
<evidence type="ECO:0000313" key="11">
    <source>
        <dbReference type="EMBL" id="EKF85259.1"/>
    </source>
</evidence>
<feature type="compositionally biased region" description="Low complexity" evidence="8">
    <location>
        <begin position="622"/>
        <end position="639"/>
    </location>
</feature>
<keyword evidence="9" id="KW-0812">Transmembrane</keyword>
<dbReference type="NCBIfam" id="TIGR01376">
    <property type="entry name" value="POMP_repeat"/>
    <property type="match status" value="1"/>
</dbReference>
<evidence type="ECO:0000256" key="4">
    <source>
        <dbReference type="ARBA" id="ARBA00022525"/>
    </source>
</evidence>
<keyword evidence="4" id="KW-0964">Secreted</keyword>
<comment type="caution">
    <text evidence="11">The sequence shown here is derived from an EMBL/GenBank/DDBJ whole genome shotgun (WGS) entry which is preliminary data.</text>
</comment>
<proteinExistence type="predicted"/>
<evidence type="ECO:0000256" key="2">
    <source>
        <dbReference type="ARBA" id="ARBA00004442"/>
    </source>
</evidence>
<comment type="subcellular location">
    <subcellularLocation>
        <location evidence="1">Cell envelope</location>
    </subcellularLocation>
    <subcellularLocation>
        <location evidence="2">Cell outer membrane</location>
    </subcellularLocation>
    <subcellularLocation>
        <location evidence="3">Secreted</location>
    </subcellularLocation>
</comment>
<feature type="region of interest" description="Disordered" evidence="8">
    <location>
        <begin position="616"/>
        <end position="639"/>
    </location>
</feature>
<dbReference type="InterPro" id="IPR013783">
    <property type="entry name" value="Ig-like_fold"/>
</dbReference>
<evidence type="ECO:0000256" key="5">
    <source>
        <dbReference type="ARBA" id="ARBA00022729"/>
    </source>
</evidence>
<dbReference type="Gene3D" id="2.160.20.10">
    <property type="entry name" value="Single-stranded right-handed beta-helix, Pectin lyase-like"/>
    <property type="match status" value="1"/>
</dbReference>
<dbReference type="AlphaFoldDB" id="K2RAC5"/>
<name>K2RAC5_METFP</name>
<dbReference type="SUPFAM" id="SSF51126">
    <property type="entry name" value="Pectin lyase-like"/>
    <property type="match status" value="3"/>
</dbReference>
<evidence type="ECO:0000256" key="3">
    <source>
        <dbReference type="ARBA" id="ARBA00004613"/>
    </source>
</evidence>
<dbReference type="Pfam" id="PF13229">
    <property type="entry name" value="Beta_helix"/>
    <property type="match status" value="1"/>
</dbReference>
<evidence type="ECO:0000256" key="9">
    <source>
        <dbReference type="SAM" id="Phobius"/>
    </source>
</evidence>
<dbReference type="InterPro" id="IPR006626">
    <property type="entry name" value="PbH1"/>
</dbReference>
<evidence type="ECO:0000313" key="12">
    <source>
        <dbReference type="Proteomes" id="UP000007360"/>
    </source>
</evidence>
<dbReference type="PANTHER" id="PTHR11319:SF35">
    <property type="entry name" value="OUTER MEMBRANE PROTEIN PMPC-RELATED"/>
    <property type="match status" value="1"/>
</dbReference>
<dbReference type="InterPro" id="IPR011050">
    <property type="entry name" value="Pectin_lyase_fold/virulence"/>
</dbReference>
<evidence type="ECO:0000256" key="7">
    <source>
        <dbReference type="ARBA" id="ARBA00023237"/>
    </source>
</evidence>
<evidence type="ECO:0000259" key="10">
    <source>
        <dbReference type="Pfam" id="PF13229"/>
    </source>
</evidence>
<dbReference type="InterPro" id="IPR003368">
    <property type="entry name" value="POMP_repeat"/>
</dbReference>
<feature type="domain" description="Right handed beta helix" evidence="10">
    <location>
        <begin position="234"/>
        <end position="398"/>
    </location>
</feature>
<organism evidence="11 12">
    <name type="scientific">Methanobacterium formicicum (strain DSM 3637 / PP1)</name>
    <dbReference type="NCBI Taxonomy" id="1204725"/>
    <lineage>
        <taxon>Archaea</taxon>
        <taxon>Methanobacteriati</taxon>
        <taxon>Methanobacteriota</taxon>
        <taxon>Methanomada group</taxon>
        <taxon>Methanobacteria</taxon>
        <taxon>Methanobacteriales</taxon>
        <taxon>Methanobacteriaceae</taxon>
        <taxon>Methanobacterium</taxon>
    </lineage>
</organism>
<keyword evidence="5" id="KW-0732">Signal</keyword>
<dbReference type="Proteomes" id="UP000007360">
    <property type="component" value="Unassembled WGS sequence"/>
</dbReference>
<dbReference type="Pfam" id="PF02415">
    <property type="entry name" value="Chlam_PMP"/>
    <property type="match status" value="1"/>
</dbReference>
<sequence>MCNLFNKHKGGETIIKQAITYRKLIPLILITLTVLFCASTVSAADEAIYVNGSYGNDSWDGQTWQTAKLTIQNATGTVSPNGVVTIADGVYSGTGNTNITINQNMTIQGLNLAGTIINGTNNTVIFSIKPGITLILSNLELTNGNHYHGGAIYNQGNLYLDNCNVTNSTSSYGGGIYNSGTLAVVDSTITGNTLNFGYLNGGGGIYNDGGTLTVINSIISNNTGLAMWGGGGILNNGNLTVIDSTITDNTLSNYSGAGIYNIDTCIVTGSVIQNNSAAYGGGIYNTGTLTVIGSYFGYNTATTGDGGAIYNDGTLTVTGSIFTNNTGGLNGGALYNKDNMTVTDSHFTNNTATSNNGGAIYNYKNLIVNGSTFTNNTANYEGGAIFNRDTATVTDSTFTSNNATTNGGAIYTSDSLTVAGSNFSNNTAENGGAIYNDYHLIVNNSTFFRNSAHEGGAISSEGDITMHFNRIVENSAQYGSAIYNHKGDVNATDNWWGSNDPEFETLIDGDVNYSPWLYLTFSAEPLSIPQGSSSTLTASFNQDTDGFTINPLDPVNGHIPDGSPVTFTTTLGNVGSKSVEKYTINGIATATLRADEAAGSAVVGVLADSQPLTSTVTITPGSTDTNTSTNQTGTSNSVNAASTTNTVGMQSTGAPIVPLAIGILSVLGGLAATRKKQ</sequence>
<accession>K2RAC5</accession>
<reference evidence="11 12" key="1">
    <citation type="journal article" date="2012" name="J. Bacteriol.">
        <title>Draft genome sequence of Methanobacterium formicicum DSM 3637, an archaebacterium isolated from the methane producer amoeba Pelomyxa palustris.</title>
        <authorList>
            <person name="Gutierrez G."/>
        </authorList>
    </citation>
    <scope>NUCLEOTIDE SEQUENCE [LARGE SCALE GENOMIC DNA]</scope>
    <source>
        <strain evidence="12">DSM 3637 / PP1</strain>
    </source>
</reference>
<dbReference type="EMBL" id="AMPO01000008">
    <property type="protein sequence ID" value="EKF85259.1"/>
    <property type="molecule type" value="Genomic_DNA"/>
</dbReference>
<evidence type="ECO:0000256" key="1">
    <source>
        <dbReference type="ARBA" id="ARBA00004196"/>
    </source>
</evidence>
<keyword evidence="9" id="KW-1133">Transmembrane helix</keyword>
<feature type="transmembrane region" description="Helical" evidence="9">
    <location>
        <begin position="653"/>
        <end position="672"/>
    </location>
</feature>
<dbReference type="InterPro" id="IPR012334">
    <property type="entry name" value="Pectin_lyas_fold"/>
</dbReference>